<gene>
    <name evidence="6" type="ORF">JD844_024523</name>
</gene>
<dbReference type="EMBL" id="JAIPUX010003289">
    <property type="protein sequence ID" value="KAH0622325.1"/>
    <property type="molecule type" value="Genomic_DNA"/>
</dbReference>
<name>A0ABQ7SYJ5_PHRPL</name>
<evidence type="ECO:0000313" key="7">
    <source>
        <dbReference type="Proteomes" id="UP000826234"/>
    </source>
</evidence>
<dbReference type="PANTHER" id="PTHR14215:SF2">
    <property type="entry name" value="MITOCHONDRIAL FISSION REGULATOR 2"/>
    <property type="match status" value="1"/>
</dbReference>
<reference evidence="6 7" key="1">
    <citation type="journal article" date="2022" name="Gigascience">
        <title>A chromosome-level genome assembly and annotation of the desert horned lizard, Phrynosoma platyrhinos, provides insight into chromosomal rearrangements among reptiles.</title>
        <authorList>
            <person name="Koochekian N."/>
            <person name="Ascanio A."/>
            <person name="Farleigh K."/>
            <person name="Card D.C."/>
            <person name="Schield D.R."/>
            <person name="Castoe T.A."/>
            <person name="Jezkova T."/>
        </authorList>
    </citation>
    <scope>NUCLEOTIDE SEQUENCE [LARGE SCALE GENOMIC DNA]</scope>
    <source>
        <strain evidence="6">NK-2021</strain>
    </source>
</reference>
<sequence>MSLLLNLLRQLLEYYGVPPHLFLQRCEVFLDRIAYVIGSHLSSSNVSRTRFQQLCDTSRRCLMSLVWERKNYGSTRSFVRRLGKYLSLTPCPRPHFQLVRNMNSLESEQRSIVNPLSPSLADVLWMLDDDREPCTKFRQLISDFKNVNILSDEWREAVTPSVHHVSAPASQKAIVVDQDTVRKISTLENELVLLRRQIATLVAVQSAGNDPSCKPIYVESSSDSVNSSNRPSSDFLQATMSSTPVPASLCNIVVPPPPPVLQPNFDSCNSAIELIKQRQAARKAKNIAENGGWQEVKTAPSMMDVLKDINKVKLRAVERSPGGTPLPKMKKKIQSQWDPAAVIAEALKQKFSSQRNGDDSFDKENRSYDSSPFSSPKTPMVGCHISKPSVKQTLTRTEGLIYTSTTKTVIHL</sequence>
<protein>
    <recommendedName>
        <fullName evidence="4">Mitochondrial fission regulator</fullName>
    </recommendedName>
</protein>
<dbReference type="InterPro" id="IPR007972">
    <property type="entry name" value="Mtfr1"/>
</dbReference>
<feature type="compositionally biased region" description="Polar residues" evidence="5">
    <location>
        <begin position="368"/>
        <end position="377"/>
    </location>
</feature>
<comment type="function">
    <text evidence="4">Plays a role in mitochondrial aerobic respiration. Regulates mitochondrial organization and fission.</text>
</comment>
<evidence type="ECO:0000313" key="6">
    <source>
        <dbReference type="EMBL" id="KAH0622325.1"/>
    </source>
</evidence>
<evidence type="ECO:0000256" key="3">
    <source>
        <dbReference type="ARBA" id="ARBA00023128"/>
    </source>
</evidence>
<dbReference type="Proteomes" id="UP000826234">
    <property type="component" value="Unassembled WGS sequence"/>
</dbReference>
<organism evidence="6 7">
    <name type="scientific">Phrynosoma platyrhinos</name>
    <name type="common">Desert horned lizard</name>
    <dbReference type="NCBI Taxonomy" id="52577"/>
    <lineage>
        <taxon>Eukaryota</taxon>
        <taxon>Metazoa</taxon>
        <taxon>Chordata</taxon>
        <taxon>Craniata</taxon>
        <taxon>Vertebrata</taxon>
        <taxon>Euteleostomi</taxon>
        <taxon>Lepidosauria</taxon>
        <taxon>Squamata</taxon>
        <taxon>Bifurcata</taxon>
        <taxon>Unidentata</taxon>
        <taxon>Episquamata</taxon>
        <taxon>Toxicofera</taxon>
        <taxon>Iguania</taxon>
        <taxon>Phrynosomatidae</taxon>
        <taxon>Phrynosomatinae</taxon>
        <taxon>Phrynosoma</taxon>
    </lineage>
</organism>
<dbReference type="Pfam" id="PF05308">
    <property type="entry name" value="Mito_fiss_reg"/>
    <property type="match status" value="1"/>
</dbReference>
<proteinExistence type="inferred from homology"/>
<accession>A0ABQ7SYJ5</accession>
<keyword evidence="3 4" id="KW-0496">Mitochondrion</keyword>
<comment type="similarity">
    <text evidence="2 4">Belongs to the MTFR1 family.</text>
</comment>
<evidence type="ECO:0000256" key="1">
    <source>
        <dbReference type="ARBA" id="ARBA00004173"/>
    </source>
</evidence>
<evidence type="ECO:0000256" key="4">
    <source>
        <dbReference type="RuleBase" id="RU369053"/>
    </source>
</evidence>
<comment type="subcellular location">
    <subcellularLocation>
        <location evidence="1 4">Mitochondrion</location>
    </subcellularLocation>
</comment>
<keyword evidence="7" id="KW-1185">Reference proteome</keyword>
<dbReference type="PANTHER" id="PTHR14215">
    <property type="entry name" value="PROTEIN OF UNKNOWN FUNCTION DUF729"/>
    <property type="match status" value="1"/>
</dbReference>
<comment type="caution">
    <text evidence="6">The sequence shown here is derived from an EMBL/GenBank/DDBJ whole genome shotgun (WGS) entry which is preliminary data.</text>
</comment>
<feature type="compositionally biased region" description="Basic and acidic residues" evidence="5">
    <location>
        <begin position="356"/>
        <end position="367"/>
    </location>
</feature>
<feature type="region of interest" description="Disordered" evidence="5">
    <location>
        <begin position="351"/>
        <end position="382"/>
    </location>
</feature>
<evidence type="ECO:0000256" key="5">
    <source>
        <dbReference type="SAM" id="MobiDB-lite"/>
    </source>
</evidence>
<evidence type="ECO:0000256" key="2">
    <source>
        <dbReference type="ARBA" id="ARBA00005807"/>
    </source>
</evidence>